<dbReference type="EMBL" id="VSRR010005037">
    <property type="protein sequence ID" value="MPC41384.1"/>
    <property type="molecule type" value="Genomic_DNA"/>
</dbReference>
<reference evidence="2 3" key="1">
    <citation type="submission" date="2019-05" db="EMBL/GenBank/DDBJ databases">
        <title>Another draft genome of Portunus trituberculatus and its Hox gene families provides insights of decapod evolution.</title>
        <authorList>
            <person name="Jeong J.-H."/>
            <person name="Song I."/>
            <person name="Kim S."/>
            <person name="Choi T."/>
            <person name="Kim D."/>
            <person name="Ryu S."/>
            <person name="Kim W."/>
        </authorList>
    </citation>
    <scope>NUCLEOTIDE SEQUENCE [LARGE SCALE GENOMIC DNA]</scope>
    <source>
        <tissue evidence="2">Muscle</tissue>
    </source>
</reference>
<organism evidence="2 3">
    <name type="scientific">Portunus trituberculatus</name>
    <name type="common">Swimming crab</name>
    <name type="synonym">Neptunus trituberculatus</name>
    <dbReference type="NCBI Taxonomy" id="210409"/>
    <lineage>
        <taxon>Eukaryota</taxon>
        <taxon>Metazoa</taxon>
        <taxon>Ecdysozoa</taxon>
        <taxon>Arthropoda</taxon>
        <taxon>Crustacea</taxon>
        <taxon>Multicrustacea</taxon>
        <taxon>Malacostraca</taxon>
        <taxon>Eumalacostraca</taxon>
        <taxon>Eucarida</taxon>
        <taxon>Decapoda</taxon>
        <taxon>Pleocyemata</taxon>
        <taxon>Brachyura</taxon>
        <taxon>Eubrachyura</taxon>
        <taxon>Portunoidea</taxon>
        <taxon>Portunidae</taxon>
        <taxon>Portuninae</taxon>
        <taxon>Portunus</taxon>
    </lineage>
</organism>
<sequence length="99" mass="10829">MRKNAPADPRQQSTDISHGNQSSQRKFVISSDKRVSGRRTECPGGHSLPGFPCHETRVTTKFLPLPCRTPFSPSASCRASRVLVWGEGLEVRRAKGAPA</sequence>
<evidence type="ECO:0000313" key="3">
    <source>
        <dbReference type="Proteomes" id="UP000324222"/>
    </source>
</evidence>
<comment type="caution">
    <text evidence="2">The sequence shown here is derived from an EMBL/GenBank/DDBJ whole genome shotgun (WGS) entry which is preliminary data.</text>
</comment>
<feature type="region of interest" description="Disordered" evidence="1">
    <location>
        <begin position="1"/>
        <end position="50"/>
    </location>
</feature>
<keyword evidence="3" id="KW-1185">Reference proteome</keyword>
<dbReference type="AlphaFoldDB" id="A0A5B7FA82"/>
<gene>
    <name evidence="2" type="ORF">E2C01_034974</name>
</gene>
<protein>
    <submittedName>
        <fullName evidence="2">Uncharacterized protein</fullName>
    </submittedName>
</protein>
<accession>A0A5B7FA82</accession>
<proteinExistence type="predicted"/>
<name>A0A5B7FA82_PORTR</name>
<dbReference type="Proteomes" id="UP000324222">
    <property type="component" value="Unassembled WGS sequence"/>
</dbReference>
<feature type="compositionally biased region" description="Basic and acidic residues" evidence="1">
    <location>
        <begin position="31"/>
        <end position="41"/>
    </location>
</feature>
<feature type="compositionally biased region" description="Polar residues" evidence="1">
    <location>
        <begin position="10"/>
        <end position="25"/>
    </location>
</feature>
<evidence type="ECO:0000256" key="1">
    <source>
        <dbReference type="SAM" id="MobiDB-lite"/>
    </source>
</evidence>
<evidence type="ECO:0000313" key="2">
    <source>
        <dbReference type="EMBL" id="MPC41384.1"/>
    </source>
</evidence>